<dbReference type="EMBL" id="CP015961">
    <property type="protein sequence ID" value="ANI90919.1"/>
    <property type="molecule type" value="Genomic_DNA"/>
</dbReference>
<evidence type="ECO:0000313" key="1">
    <source>
        <dbReference type="EMBL" id="ANI90919.1"/>
    </source>
</evidence>
<sequence>MGSLEDLAGVFFDAGQGIINTFLGAAQGFLDIVSDSLGG</sequence>
<name>A0A173LGK4_9ACTN</name>
<organism evidence="1 2">
    <name type="scientific">Dietzia timorensis</name>
    <dbReference type="NCBI Taxonomy" id="499555"/>
    <lineage>
        <taxon>Bacteria</taxon>
        <taxon>Bacillati</taxon>
        <taxon>Actinomycetota</taxon>
        <taxon>Actinomycetes</taxon>
        <taxon>Mycobacteriales</taxon>
        <taxon>Dietziaceae</taxon>
        <taxon>Dietzia</taxon>
    </lineage>
</organism>
<protein>
    <submittedName>
        <fullName evidence="1">Uncharacterized protein</fullName>
    </submittedName>
</protein>
<dbReference type="AlphaFoldDB" id="A0A173LGK4"/>
<dbReference type="KEGG" id="dtm:BJL86_0108"/>
<dbReference type="Proteomes" id="UP000186104">
    <property type="component" value="Chromosome"/>
</dbReference>
<dbReference type="STRING" id="499555.BJL86_0108"/>
<accession>A0A173LGK4</accession>
<gene>
    <name evidence="1" type="ORF">BJL86_0108</name>
</gene>
<keyword evidence="2" id="KW-1185">Reference proteome</keyword>
<evidence type="ECO:0000313" key="2">
    <source>
        <dbReference type="Proteomes" id="UP000186104"/>
    </source>
</evidence>
<proteinExistence type="predicted"/>
<reference evidence="1 2" key="1">
    <citation type="submission" date="2016-06" db="EMBL/GenBank/DDBJ databases">
        <title>Complete genome sequence of a saline-alkali tolerant type strain Dietzia timorensis ID05-A0528T.</title>
        <authorList>
            <person name="Wu X."/>
        </authorList>
    </citation>
    <scope>NUCLEOTIDE SEQUENCE [LARGE SCALE GENOMIC DNA]</scope>
    <source>
        <strain evidence="1 2">ID05-A0528</strain>
    </source>
</reference>